<dbReference type="EMBL" id="CAUYUJ010021822">
    <property type="protein sequence ID" value="CAK0907205.1"/>
    <property type="molecule type" value="Genomic_DNA"/>
</dbReference>
<evidence type="ECO:0000313" key="2">
    <source>
        <dbReference type="Proteomes" id="UP001189429"/>
    </source>
</evidence>
<evidence type="ECO:0000313" key="1">
    <source>
        <dbReference type="EMBL" id="CAK0907205.1"/>
    </source>
</evidence>
<gene>
    <name evidence="1" type="ORF">PCOR1329_LOCUS82302</name>
</gene>
<sequence length="443" mass="47945">MSSDLITEAGKVNHAGRAPAALRAAAAAGAAGPEAWAASWVDAEIARSPVVLFGNSACAASRAVESALRDAGVHAQVVEVDRMALAAGGSWPSLVSRHLAVRAGCDEGGVLPALFVGGKHVREGSQPFTSIEFMRRCSLAGAVSLHPVDTVASENWSVIEAGARKGRVRPPKDFNGRRWYMDKPDMAEYPNEHNDLARIEYGKYLSAPQMGWYQPTAAGEELMRQRTLLDAPHKPDESVGDVHKKRPDFSYMDLALTRDYGSFGRASRKRNLVDKAKFDSVTREMCVREGLSRDELLWVLTLNRKQLASELTLRHLRDLVVPAVDIENLRDALRDALRAERRYSPTRHVRPGSAAELTADQLAEEIKADSGTVLLVAVVSPRSPPSLRLAPEVGRAAARLQKAARIVAVDGLVAPDVCRHFKAAGAASPRPTRTLRGGKGTPI</sequence>
<dbReference type="Gene3D" id="3.40.30.10">
    <property type="entry name" value="Glutaredoxin"/>
    <property type="match status" value="2"/>
</dbReference>
<proteinExistence type="predicted"/>
<keyword evidence="2" id="KW-1185">Reference proteome</keyword>
<dbReference type="InterPro" id="IPR036249">
    <property type="entry name" value="Thioredoxin-like_sf"/>
</dbReference>
<dbReference type="SUPFAM" id="SSF52833">
    <property type="entry name" value="Thioredoxin-like"/>
    <property type="match status" value="1"/>
</dbReference>
<protein>
    <submittedName>
        <fullName evidence="1">Uncharacterized protein</fullName>
    </submittedName>
</protein>
<comment type="caution">
    <text evidence="1">The sequence shown here is derived from an EMBL/GenBank/DDBJ whole genome shotgun (WGS) entry which is preliminary data.</text>
</comment>
<dbReference type="PROSITE" id="PS51354">
    <property type="entry name" value="GLUTAREDOXIN_2"/>
    <property type="match status" value="1"/>
</dbReference>
<dbReference type="Proteomes" id="UP001189429">
    <property type="component" value="Unassembled WGS sequence"/>
</dbReference>
<name>A0ABN9Y8P0_9DINO</name>
<reference evidence="1" key="1">
    <citation type="submission" date="2023-10" db="EMBL/GenBank/DDBJ databases">
        <authorList>
            <person name="Chen Y."/>
            <person name="Shah S."/>
            <person name="Dougan E. K."/>
            <person name="Thang M."/>
            <person name="Chan C."/>
        </authorList>
    </citation>
    <scope>NUCLEOTIDE SEQUENCE [LARGE SCALE GENOMIC DNA]</scope>
</reference>
<organism evidence="1 2">
    <name type="scientific">Prorocentrum cordatum</name>
    <dbReference type="NCBI Taxonomy" id="2364126"/>
    <lineage>
        <taxon>Eukaryota</taxon>
        <taxon>Sar</taxon>
        <taxon>Alveolata</taxon>
        <taxon>Dinophyceae</taxon>
        <taxon>Prorocentrales</taxon>
        <taxon>Prorocentraceae</taxon>
        <taxon>Prorocentrum</taxon>
    </lineage>
</organism>
<accession>A0ABN9Y8P0</accession>